<reference evidence="14" key="1">
    <citation type="submission" date="2022-11" db="EMBL/GenBank/DDBJ databases">
        <authorList>
            <person name="Petersen C."/>
        </authorList>
    </citation>
    <scope>NUCLEOTIDE SEQUENCE</scope>
    <source>
        <strain evidence="14">IBT 34128</strain>
    </source>
</reference>
<keyword evidence="6 13" id="KW-1133">Transmembrane helix</keyword>
<evidence type="ECO:0000256" key="3">
    <source>
        <dbReference type="ARBA" id="ARBA00022679"/>
    </source>
</evidence>
<evidence type="ECO:0000256" key="12">
    <source>
        <dbReference type="SAM" id="MobiDB-lite"/>
    </source>
</evidence>
<evidence type="ECO:0000256" key="13">
    <source>
        <dbReference type="SAM" id="Phobius"/>
    </source>
</evidence>
<evidence type="ECO:0000256" key="8">
    <source>
        <dbReference type="ARBA" id="ARBA00023315"/>
    </source>
</evidence>
<feature type="transmembrane region" description="Helical" evidence="13">
    <location>
        <begin position="100"/>
        <end position="123"/>
    </location>
</feature>
<dbReference type="OrthoDB" id="10039049at2759"/>
<keyword evidence="8 10" id="KW-0012">Acyltransferase</keyword>
<dbReference type="GeneID" id="81398567"/>
<feature type="transmembrane region" description="Helical" evidence="13">
    <location>
        <begin position="447"/>
        <end position="469"/>
    </location>
</feature>
<feature type="compositionally biased region" description="Low complexity" evidence="12">
    <location>
        <begin position="1"/>
        <end position="15"/>
    </location>
</feature>
<feature type="transmembrane region" description="Helical" evidence="13">
    <location>
        <begin position="144"/>
        <end position="165"/>
    </location>
</feature>
<evidence type="ECO:0000256" key="2">
    <source>
        <dbReference type="ARBA" id="ARBA00009010"/>
    </source>
</evidence>
<dbReference type="InterPro" id="IPR014371">
    <property type="entry name" value="Oat_ACAT_DAG_ARE"/>
</dbReference>
<comment type="caution">
    <text evidence="14">The sequence shown here is derived from an EMBL/GenBank/DDBJ whole genome shotgun (WGS) entry which is preliminary data.</text>
</comment>
<dbReference type="InterPro" id="IPR004299">
    <property type="entry name" value="MBOAT_fam"/>
</dbReference>
<feature type="active site" evidence="11">
    <location>
        <position position="461"/>
    </location>
</feature>
<dbReference type="GO" id="GO:0034737">
    <property type="term" value="F:ergosterol O-acyltransferase activity"/>
    <property type="evidence" value="ECO:0007669"/>
    <property type="project" value="TreeGrafter"/>
</dbReference>
<evidence type="ECO:0000256" key="5">
    <source>
        <dbReference type="ARBA" id="ARBA00022824"/>
    </source>
</evidence>
<feature type="transmembrane region" description="Helical" evidence="13">
    <location>
        <begin position="500"/>
        <end position="523"/>
    </location>
</feature>
<dbReference type="GO" id="GO:0005789">
    <property type="term" value="C:endoplasmic reticulum membrane"/>
    <property type="evidence" value="ECO:0007669"/>
    <property type="project" value="UniProtKB-SubCell"/>
</dbReference>
<proteinExistence type="inferred from homology"/>
<dbReference type="Pfam" id="PF03062">
    <property type="entry name" value="MBOAT"/>
    <property type="match status" value="1"/>
</dbReference>
<evidence type="ECO:0000256" key="11">
    <source>
        <dbReference type="PIRSR" id="PIRSR000439-1"/>
    </source>
</evidence>
<feature type="transmembrane region" description="Helical" evidence="13">
    <location>
        <begin position="364"/>
        <end position="387"/>
    </location>
</feature>
<comment type="function">
    <text evidence="9">Sterol O-acyltransferase that catalyzes the formation of stery esters.</text>
</comment>
<comment type="subcellular location">
    <subcellularLocation>
        <location evidence="1 10">Endoplasmic reticulum membrane</location>
        <topology evidence="1 10">Multi-pass membrane protein</topology>
    </subcellularLocation>
</comment>
<keyword evidence="4 13" id="KW-0812">Transmembrane</keyword>
<evidence type="ECO:0000256" key="4">
    <source>
        <dbReference type="ARBA" id="ARBA00022692"/>
    </source>
</evidence>
<evidence type="ECO:0000256" key="6">
    <source>
        <dbReference type="ARBA" id="ARBA00022989"/>
    </source>
</evidence>
<dbReference type="EMBL" id="JAPMSZ010000011">
    <property type="protein sequence ID" value="KAJ5084294.1"/>
    <property type="molecule type" value="Genomic_DNA"/>
</dbReference>
<comment type="similarity">
    <text evidence="2 10">Belongs to the membrane-bound acyltransferase family. Sterol o-acyltransferase subfamily.</text>
</comment>
<dbReference type="GO" id="GO:0008204">
    <property type="term" value="P:ergosterol metabolic process"/>
    <property type="evidence" value="ECO:0007669"/>
    <property type="project" value="TreeGrafter"/>
</dbReference>
<dbReference type="AlphaFoldDB" id="A0A9W9EM89"/>
<dbReference type="PANTHER" id="PTHR10408:SF23">
    <property type="entry name" value="STEROL O-ACYLTRANSFERASE 1-RELATED"/>
    <property type="match status" value="1"/>
</dbReference>
<protein>
    <recommendedName>
        <fullName evidence="10">O-acyltransferase</fullName>
    </recommendedName>
</protein>
<sequence length="524" mass="60502">MSSSEQSDSDLQLASTPSDDPQVYGRRRSIPVKLQETGQTGQYLLTAEDAEVLQEILRHNLHLERSGLPEKRRFRFRDLEFTRQLSTFDRQNPTFSSSEFHGFFTLFWLGVALLLVKFAANNWRSYGTIWGKNEILRLMFRKDVLVLGLTDLVLCWSTAFCLALQRVVFRGYLNWNGLGWTRLHQLKNQNEEDLAFKGKASAVSPPGTQGITDLRFKNRRDSETKGFRGSRDTDYLLCLVKKVEDGAPLEASQVNSLQGLLERESDLLSEGLKGRCSSTANFYPHNLTLRNFCDFVTLPTLVYELEYPRTETVDWVYVAEKTAATFGIIVVMIAVSQSWIYPVVMSTVRMKEEGLTAQQRLQEFPWVLSDLLFPFMMEYLLAFYVIWECVLNALAEITRFADRGFYADWWNSVSWDQFARDWNRPVHNFLLRHVYHSSISTFHLSRLSANLATFFLSACVHELIMLCIFRRLRGYLLVLQMSQLPLVALSRTRLMRGRRLVGNVVFWLGIFTGPSLLCSLYLII</sequence>
<evidence type="ECO:0000256" key="9">
    <source>
        <dbReference type="ARBA" id="ARBA00023568"/>
    </source>
</evidence>
<evidence type="ECO:0000313" key="14">
    <source>
        <dbReference type="EMBL" id="KAJ5084294.1"/>
    </source>
</evidence>
<dbReference type="Proteomes" id="UP001141434">
    <property type="component" value="Unassembled WGS sequence"/>
</dbReference>
<evidence type="ECO:0000256" key="10">
    <source>
        <dbReference type="PIRNR" id="PIRNR000439"/>
    </source>
</evidence>
<dbReference type="RefSeq" id="XP_056507691.1">
    <property type="nucleotide sequence ID" value="XM_056659398.1"/>
</dbReference>
<accession>A0A9W9EM89</accession>
<evidence type="ECO:0000256" key="7">
    <source>
        <dbReference type="ARBA" id="ARBA00023136"/>
    </source>
</evidence>
<organism evidence="14 15">
    <name type="scientific">Penicillium alfredii</name>
    <dbReference type="NCBI Taxonomy" id="1506179"/>
    <lineage>
        <taxon>Eukaryota</taxon>
        <taxon>Fungi</taxon>
        <taxon>Dikarya</taxon>
        <taxon>Ascomycota</taxon>
        <taxon>Pezizomycotina</taxon>
        <taxon>Eurotiomycetes</taxon>
        <taxon>Eurotiomycetidae</taxon>
        <taxon>Eurotiales</taxon>
        <taxon>Aspergillaceae</taxon>
        <taxon>Penicillium</taxon>
    </lineage>
</organism>
<dbReference type="PIRSF" id="PIRSF000439">
    <property type="entry name" value="Oat_ACAT_DAG_ARE"/>
    <property type="match status" value="1"/>
</dbReference>
<evidence type="ECO:0000256" key="1">
    <source>
        <dbReference type="ARBA" id="ARBA00004477"/>
    </source>
</evidence>
<feature type="transmembrane region" description="Helical" evidence="13">
    <location>
        <begin position="323"/>
        <end position="344"/>
    </location>
</feature>
<name>A0A9W9EM89_9EURO</name>
<reference evidence="14" key="2">
    <citation type="journal article" date="2023" name="IMA Fungus">
        <title>Comparative genomic study of the Penicillium genus elucidates a diverse pangenome and 15 lateral gene transfer events.</title>
        <authorList>
            <person name="Petersen C."/>
            <person name="Sorensen T."/>
            <person name="Nielsen M.R."/>
            <person name="Sondergaard T.E."/>
            <person name="Sorensen J.L."/>
            <person name="Fitzpatrick D.A."/>
            <person name="Frisvad J.C."/>
            <person name="Nielsen K.L."/>
        </authorList>
    </citation>
    <scope>NUCLEOTIDE SEQUENCE</scope>
    <source>
        <strain evidence="14">IBT 34128</strain>
    </source>
</reference>
<keyword evidence="5 10" id="KW-0256">Endoplasmic reticulum</keyword>
<gene>
    <name evidence="14" type="ORF">NUU61_008873</name>
</gene>
<keyword evidence="15" id="KW-1185">Reference proteome</keyword>
<evidence type="ECO:0000313" key="15">
    <source>
        <dbReference type="Proteomes" id="UP001141434"/>
    </source>
</evidence>
<keyword evidence="7 10" id="KW-0472">Membrane</keyword>
<dbReference type="PANTHER" id="PTHR10408">
    <property type="entry name" value="STEROL O-ACYLTRANSFERASE"/>
    <property type="match status" value="1"/>
</dbReference>
<keyword evidence="3 10" id="KW-0808">Transferase</keyword>
<feature type="region of interest" description="Disordered" evidence="12">
    <location>
        <begin position="1"/>
        <end position="25"/>
    </location>
</feature>